<feature type="domain" description="FRG" evidence="1">
    <location>
        <begin position="16"/>
        <end position="38"/>
    </location>
</feature>
<accession>A0A1M5G028</accession>
<gene>
    <name evidence="2" type="ORF">SAMN02745781_03645</name>
</gene>
<dbReference type="AlphaFoldDB" id="A0A1M5G028"/>
<dbReference type="Pfam" id="PF08867">
    <property type="entry name" value="FRG"/>
    <property type="match status" value="1"/>
</dbReference>
<proteinExistence type="predicted"/>
<dbReference type="RefSeq" id="WP_072962532.1">
    <property type="nucleotide sequence ID" value="NZ_FQUH01000022.1"/>
</dbReference>
<reference evidence="3" key="1">
    <citation type="submission" date="2016-11" db="EMBL/GenBank/DDBJ databases">
        <authorList>
            <person name="Varghese N."/>
            <person name="Submissions S."/>
        </authorList>
    </citation>
    <scope>NUCLEOTIDE SEQUENCE [LARGE SCALE GENOMIC DNA]</scope>
    <source>
        <strain evidence="3">DSM 21264</strain>
    </source>
</reference>
<evidence type="ECO:0000313" key="3">
    <source>
        <dbReference type="Proteomes" id="UP000184159"/>
    </source>
</evidence>
<evidence type="ECO:0000313" key="2">
    <source>
        <dbReference type="EMBL" id="SHF97069.1"/>
    </source>
</evidence>
<dbReference type="InterPro" id="IPR014966">
    <property type="entry name" value="FRG-dom"/>
</dbReference>
<name>A0A1M5G028_VIBGA</name>
<evidence type="ECO:0000259" key="1">
    <source>
        <dbReference type="Pfam" id="PF08867"/>
    </source>
</evidence>
<dbReference type="Proteomes" id="UP000184159">
    <property type="component" value="Unassembled WGS sequence"/>
</dbReference>
<protein>
    <submittedName>
        <fullName evidence="2">FRG domain-containing protein</fullName>
    </submittedName>
</protein>
<keyword evidence="3" id="KW-1185">Reference proteome</keyword>
<sequence length="128" mass="14506">MNYPEKTLSYKSGKLGLVSRLLDFTFSPYIALYFALESGDGDAVVYCINQDALSESDDEYFGKKKLDVNSRVMDGEESRDDPCLYAFEAKFSNQRLLSQQDLFVATNHSTYTHEDTLSEYNFSKGDSS</sequence>
<organism evidence="2 3">
    <name type="scientific">Vibrio gazogenes DSM 21264 = NBRC 103151</name>
    <dbReference type="NCBI Taxonomy" id="1123492"/>
    <lineage>
        <taxon>Bacteria</taxon>
        <taxon>Pseudomonadati</taxon>
        <taxon>Pseudomonadota</taxon>
        <taxon>Gammaproteobacteria</taxon>
        <taxon>Vibrionales</taxon>
        <taxon>Vibrionaceae</taxon>
        <taxon>Vibrio</taxon>
    </lineage>
</organism>
<dbReference type="EMBL" id="FQUH01000022">
    <property type="protein sequence ID" value="SHF97069.1"/>
    <property type="molecule type" value="Genomic_DNA"/>
</dbReference>